<evidence type="ECO:0000256" key="1">
    <source>
        <dbReference type="SAM" id="SignalP"/>
    </source>
</evidence>
<sequence>MHLSFFLFGVSLLLSSRSLTAALTSGENERKKAESRRSYRGGRRRCESLLAGRVGGLGSVVRCKERMRTCGMHRNRVREERASDQKAASRRTCCLVV</sequence>
<proteinExistence type="predicted"/>
<feature type="signal peptide" evidence="1">
    <location>
        <begin position="1"/>
        <end position="22"/>
    </location>
</feature>
<organism evidence="2 3">
    <name type="scientific">Phyllosticta citrichinensis</name>
    <dbReference type="NCBI Taxonomy" id="1130410"/>
    <lineage>
        <taxon>Eukaryota</taxon>
        <taxon>Fungi</taxon>
        <taxon>Dikarya</taxon>
        <taxon>Ascomycota</taxon>
        <taxon>Pezizomycotina</taxon>
        <taxon>Dothideomycetes</taxon>
        <taxon>Dothideomycetes incertae sedis</taxon>
        <taxon>Botryosphaeriales</taxon>
        <taxon>Phyllostictaceae</taxon>
        <taxon>Phyllosticta</taxon>
    </lineage>
</organism>
<dbReference type="EMBL" id="JBBWUH010000002">
    <property type="protein sequence ID" value="KAK8175628.1"/>
    <property type="molecule type" value="Genomic_DNA"/>
</dbReference>
<evidence type="ECO:0008006" key="4">
    <source>
        <dbReference type="Google" id="ProtNLM"/>
    </source>
</evidence>
<evidence type="ECO:0000313" key="2">
    <source>
        <dbReference type="EMBL" id="KAK8175628.1"/>
    </source>
</evidence>
<comment type="caution">
    <text evidence="2">The sequence shown here is derived from an EMBL/GenBank/DDBJ whole genome shotgun (WGS) entry which is preliminary data.</text>
</comment>
<keyword evidence="3" id="KW-1185">Reference proteome</keyword>
<gene>
    <name evidence="2" type="ORF">IWX90DRAFT_424752</name>
</gene>
<feature type="chain" id="PRO_5045162200" description="Secreted protein" evidence="1">
    <location>
        <begin position="23"/>
        <end position="97"/>
    </location>
</feature>
<keyword evidence="1" id="KW-0732">Signal</keyword>
<reference evidence="2 3" key="1">
    <citation type="journal article" date="2022" name="G3 (Bethesda)">
        <title>Enemy or ally: a genomic approach to elucidate the lifestyle of Phyllosticta citrichinaensis.</title>
        <authorList>
            <person name="Buijs V.A."/>
            <person name="Groenewald J.Z."/>
            <person name="Haridas S."/>
            <person name="LaButti K.M."/>
            <person name="Lipzen A."/>
            <person name="Martin F.M."/>
            <person name="Barry K."/>
            <person name="Grigoriev I.V."/>
            <person name="Crous P.W."/>
            <person name="Seidl M.F."/>
        </authorList>
    </citation>
    <scope>NUCLEOTIDE SEQUENCE [LARGE SCALE GENOMIC DNA]</scope>
    <source>
        <strain evidence="2 3">CBS 129764</strain>
    </source>
</reference>
<protein>
    <recommendedName>
        <fullName evidence="4">Secreted protein</fullName>
    </recommendedName>
</protein>
<evidence type="ECO:0000313" key="3">
    <source>
        <dbReference type="Proteomes" id="UP001456524"/>
    </source>
</evidence>
<dbReference type="Proteomes" id="UP001456524">
    <property type="component" value="Unassembled WGS sequence"/>
</dbReference>
<accession>A0ABR1Y3H5</accession>
<name>A0ABR1Y3H5_9PEZI</name>